<proteinExistence type="predicted"/>
<accession>A0A4E0QQ84</accession>
<comment type="caution">
    <text evidence="1">The sequence shown here is derived from an EMBL/GenBank/DDBJ whole genome shotgun (WGS) entry which is preliminary data.</text>
</comment>
<dbReference type="Proteomes" id="UP000030428">
    <property type="component" value="Unassembled WGS sequence"/>
</dbReference>
<protein>
    <submittedName>
        <fullName evidence="1">Uncharacterized protein</fullName>
    </submittedName>
</protein>
<dbReference type="EMBL" id="JSZA02000039">
    <property type="protein sequence ID" value="TGO03103.1"/>
    <property type="molecule type" value="Genomic_DNA"/>
</dbReference>
<evidence type="ECO:0000313" key="1">
    <source>
        <dbReference type="EMBL" id="TGO03103.1"/>
    </source>
</evidence>
<dbReference type="AlphaFoldDB" id="A0A4E0QQ84"/>
<name>A0A4E0QQ84_9GAMM</name>
<reference evidence="1 2" key="1">
    <citation type="journal article" date="2016" name="Front. Microbiol.">
        <title>Single-Cell (Meta-)Genomics of a Dimorphic Candidatus Thiomargarita nelsonii Reveals Genomic Plasticity.</title>
        <authorList>
            <person name="Flood B.E."/>
            <person name="Fliss P."/>
            <person name="Jones D.S."/>
            <person name="Dick G.J."/>
            <person name="Jain S."/>
            <person name="Kaster A.K."/>
            <person name="Winkel M."/>
            <person name="Mussmann M."/>
            <person name="Bailey J."/>
        </authorList>
    </citation>
    <scope>NUCLEOTIDE SEQUENCE [LARGE SCALE GENOMIC DNA]</scope>
    <source>
        <strain evidence="1">Hydrate Ridge</strain>
    </source>
</reference>
<organism evidence="1 2">
    <name type="scientific">Candidatus Thiomargarita nelsonii</name>
    <dbReference type="NCBI Taxonomy" id="1003181"/>
    <lineage>
        <taxon>Bacteria</taxon>
        <taxon>Pseudomonadati</taxon>
        <taxon>Pseudomonadota</taxon>
        <taxon>Gammaproteobacteria</taxon>
        <taxon>Thiotrichales</taxon>
        <taxon>Thiotrichaceae</taxon>
        <taxon>Thiomargarita</taxon>
    </lineage>
</organism>
<sequence>MANEQLKKKVHDVLKTGYFADIDDAVDVSEGPEDSLHLVIFSRKFDGKYLKEKNDLIWSELMQHLSKNEWGKVSLSIGVSPEEIKAT</sequence>
<evidence type="ECO:0000313" key="2">
    <source>
        <dbReference type="Proteomes" id="UP000030428"/>
    </source>
</evidence>
<gene>
    <name evidence="1" type="ORF">PN36_12515</name>
</gene>
<keyword evidence="2" id="KW-1185">Reference proteome</keyword>